<keyword evidence="2 7" id="KW-0808">Transferase</keyword>
<keyword evidence="5 7" id="KW-0472">Membrane</keyword>
<reference evidence="9 10" key="1">
    <citation type="submission" date="2016-11" db="EMBL/GenBank/DDBJ databases">
        <title>The macronuclear genome of Stentor coeruleus: a giant cell with tiny introns.</title>
        <authorList>
            <person name="Slabodnick M."/>
            <person name="Ruby J.G."/>
            <person name="Reiff S.B."/>
            <person name="Swart E.C."/>
            <person name="Gosai S."/>
            <person name="Prabakaran S."/>
            <person name="Witkowska E."/>
            <person name="Larue G.E."/>
            <person name="Fisher S."/>
            <person name="Freeman R.M."/>
            <person name="Gunawardena J."/>
            <person name="Chu W."/>
            <person name="Stover N.A."/>
            <person name="Gregory B.D."/>
            <person name="Nowacki M."/>
            <person name="Derisi J."/>
            <person name="Roy S.W."/>
            <person name="Marshall W.F."/>
            <person name="Sood P."/>
        </authorList>
    </citation>
    <scope>NUCLEOTIDE SEQUENCE [LARGE SCALE GENOMIC DNA]</scope>
    <source>
        <strain evidence="9">WM001</strain>
    </source>
</reference>
<keyword evidence="10" id="KW-1185">Reference proteome</keyword>
<accession>A0A1R2CLR9</accession>
<evidence type="ECO:0000256" key="1">
    <source>
        <dbReference type="ARBA" id="ARBA00004141"/>
    </source>
</evidence>
<evidence type="ECO:0000313" key="10">
    <source>
        <dbReference type="Proteomes" id="UP000187209"/>
    </source>
</evidence>
<comment type="catalytic activity">
    <reaction evidence="7">
        <text>L-cysteinyl-[protein] + hexadecanoyl-CoA = S-hexadecanoyl-L-cysteinyl-[protein] + CoA</text>
        <dbReference type="Rhea" id="RHEA:36683"/>
        <dbReference type="Rhea" id="RHEA-COMP:10131"/>
        <dbReference type="Rhea" id="RHEA-COMP:11032"/>
        <dbReference type="ChEBI" id="CHEBI:29950"/>
        <dbReference type="ChEBI" id="CHEBI:57287"/>
        <dbReference type="ChEBI" id="CHEBI:57379"/>
        <dbReference type="ChEBI" id="CHEBI:74151"/>
        <dbReference type="EC" id="2.3.1.225"/>
    </reaction>
</comment>
<dbReference type="EMBL" id="MPUH01000115">
    <property type="protein sequence ID" value="OMJ89890.1"/>
    <property type="molecule type" value="Genomic_DNA"/>
</dbReference>
<dbReference type="GO" id="GO:0019706">
    <property type="term" value="F:protein-cysteine S-palmitoyltransferase activity"/>
    <property type="evidence" value="ECO:0007669"/>
    <property type="project" value="UniProtKB-EC"/>
</dbReference>
<sequence length="332" mass="38198">MGFWVLMMYLVGVFSIIFVLLCVSPYGTGPISALSRMIFVHIPNYSYLLSTKILGVQGTIKAKYYFMYIINEPNPFFQIVYLVLSIGGYIIYFLYGFPFIPNPYVSEFHMYIGSLLYFIALITFICACIVPPGIIDKSNLKNHLAMFAYDNALYKPNDCSSCKIQKPARSKHCSICKVCVSKHDHHCIWINQCVGYANYKYFLAFILSHSLICFYAGQVGVMIMMHIIYKEKLLTATFTDAKGREFKSSWTVIFQYLLQRYPAFVFIIILCLMMGLVLGGFFLYHFLMAGKNITSNERVKVMKLEEKGVERENIYNLGFWKNINEVIDAGEI</sequence>
<keyword evidence="6 7" id="KW-0012">Acyltransferase</keyword>
<evidence type="ECO:0000256" key="5">
    <source>
        <dbReference type="ARBA" id="ARBA00023136"/>
    </source>
</evidence>
<evidence type="ECO:0000256" key="4">
    <source>
        <dbReference type="ARBA" id="ARBA00022989"/>
    </source>
</evidence>
<evidence type="ECO:0000256" key="6">
    <source>
        <dbReference type="ARBA" id="ARBA00023315"/>
    </source>
</evidence>
<feature type="domain" description="Palmitoyltransferase DHHC" evidence="8">
    <location>
        <begin position="157"/>
        <end position="300"/>
    </location>
</feature>
<comment type="caution">
    <text evidence="9">The sequence shown here is derived from an EMBL/GenBank/DDBJ whole genome shotgun (WGS) entry which is preliminary data.</text>
</comment>
<keyword evidence="4 7" id="KW-1133">Transmembrane helix</keyword>
<dbReference type="GO" id="GO:0016020">
    <property type="term" value="C:membrane"/>
    <property type="evidence" value="ECO:0007669"/>
    <property type="project" value="UniProtKB-SubCell"/>
</dbReference>
<evidence type="ECO:0000256" key="2">
    <source>
        <dbReference type="ARBA" id="ARBA00022679"/>
    </source>
</evidence>
<dbReference type="EC" id="2.3.1.225" evidence="7"/>
<name>A0A1R2CLR9_9CILI</name>
<feature type="transmembrane region" description="Helical" evidence="7">
    <location>
        <begin position="115"/>
        <end position="135"/>
    </location>
</feature>
<evidence type="ECO:0000256" key="7">
    <source>
        <dbReference type="RuleBase" id="RU079119"/>
    </source>
</evidence>
<evidence type="ECO:0000259" key="8">
    <source>
        <dbReference type="Pfam" id="PF01529"/>
    </source>
</evidence>
<dbReference type="PROSITE" id="PS50216">
    <property type="entry name" value="DHHC"/>
    <property type="match status" value="1"/>
</dbReference>
<dbReference type="OrthoDB" id="5977743at2759"/>
<gene>
    <name evidence="9" type="ORF">SteCoe_7878</name>
</gene>
<dbReference type="Proteomes" id="UP000187209">
    <property type="component" value="Unassembled WGS sequence"/>
</dbReference>
<comment type="subcellular location">
    <subcellularLocation>
        <location evidence="1">Membrane</location>
        <topology evidence="1">Multi-pass membrane protein</topology>
    </subcellularLocation>
</comment>
<organism evidence="9 10">
    <name type="scientific">Stentor coeruleus</name>
    <dbReference type="NCBI Taxonomy" id="5963"/>
    <lineage>
        <taxon>Eukaryota</taxon>
        <taxon>Sar</taxon>
        <taxon>Alveolata</taxon>
        <taxon>Ciliophora</taxon>
        <taxon>Postciliodesmatophora</taxon>
        <taxon>Heterotrichea</taxon>
        <taxon>Heterotrichida</taxon>
        <taxon>Stentoridae</taxon>
        <taxon>Stentor</taxon>
    </lineage>
</organism>
<proteinExistence type="inferred from homology"/>
<comment type="similarity">
    <text evidence="7">Belongs to the DHHC palmitoyltransferase family.</text>
</comment>
<keyword evidence="3 7" id="KW-0812">Transmembrane</keyword>
<feature type="transmembrane region" description="Helical" evidence="7">
    <location>
        <begin position="76"/>
        <end position="95"/>
    </location>
</feature>
<comment type="domain">
    <text evidence="7">The DHHC domain is required for palmitoyltransferase activity.</text>
</comment>
<feature type="transmembrane region" description="Helical" evidence="7">
    <location>
        <begin position="6"/>
        <end position="27"/>
    </location>
</feature>
<evidence type="ECO:0000256" key="3">
    <source>
        <dbReference type="ARBA" id="ARBA00022692"/>
    </source>
</evidence>
<evidence type="ECO:0000313" key="9">
    <source>
        <dbReference type="EMBL" id="OMJ89890.1"/>
    </source>
</evidence>
<feature type="transmembrane region" description="Helical" evidence="7">
    <location>
        <begin position="201"/>
        <end position="229"/>
    </location>
</feature>
<dbReference type="InterPro" id="IPR039859">
    <property type="entry name" value="PFA4/ZDH16/20/ERF2-like"/>
</dbReference>
<feature type="transmembrane region" description="Helical" evidence="7">
    <location>
        <begin position="263"/>
        <end position="287"/>
    </location>
</feature>
<dbReference type="AlphaFoldDB" id="A0A1R2CLR9"/>
<dbReference type="InterPro" id="IPR001594">
    <property type="entry name" value="Palmitoyltrfase_DHHC"/>
</dbReference>
<dbReference type="PANTHER" id="PTHR12246">
    <property type="entry name" value="PALMITOYLTRANSFERASE ZDHHC16"/>
    <property type="match status" value="1"/>
</dbReference>
<protein>
    <recommendedName>
        <fullName evidence="7">Palmitoyltransferase</fullName>
        <ecNumber evidence="7">2.3.1.225</ecNumber>
    </recommendedName>
</protein>
<dbReference type="Pfam" id="PF01529">
    <property type="entry name" value="DHHC"/>
    <property type="match status" value="1"/>
</dbReference>